<evidence type="ECO:0000313" key="1">
    <source>
        <dbReference type="EMBL" id="SDL34227.1"/>
    </source>
</evidence>
<keyword evidence="2" id="KW-1185">Reference proteome</keyword>
<dbReference type="EMBL" id="FNGV01000001">
    <property type="protein sequence ID" value="SDL34227.1"/>
    <property type="molecule type" value="Genomic_DNA"/>
</dbReference>
<dbReference type="OrthoDB" id="979802at2"/>
<protein>
    <submittedName>
        <fullName evidence="1">Uncharacterized protein</fullName>
    </submittedName>
</protein>
<reference evidence="2" key="1">
    <citation type="submission" date="2016-10" db="EMBL/GenBank/DDBJ databases">
        <authorList>
            <person name="Varghese N."/>
            <person name="Submissions S."/>
        </authorList>
    </citation>
    <scope>NUCLEOTIDE SEQUENCE [LARGE SCALE GENOMIC DNA]</scope>
    <source>
        <strain evidence="2">DSM 19886</strain>
    </source>
</reference>
<evidence type="ECO:0000313" key="2">
    <source>
        <dbReference type="Proteomes" id="UP000199440"/>
    </source>
</evidence>
<dbReference type="RefSeq" id="WP_089884846.1">
    <property type="nucleotide sequence ID" value="NZ_FNGV01000001.1"/>
</dbReference>
<organism evidence="1 2">
    <name type="scientific">Kriegella aquimaris</name>
    <dbReference type="NCBI Taxonomy" id="192904"/>
    <lineage>
        <taxon>Bacteria</taxon>
        <taxon>Pseudomonadati</taxon>
        <taxon>Bacteroidota</taxon>
        <taxon>Flavobacteriia</taxon>
        <taxon>Flavobacteriales</taxon>
        <taxon>Flavobacteriaceae</taxon>
        <taxon>Kriegella</taxon>
    </lineage>
</organism>
<dbReference type="AlphaFoldDB" id="A0A1G9J9E7"/>
<accession>A0A1G9J9E7</accession>
<name>A0A1G9J9E7_9FLAO</name>
<gene>
    <name evidence="1" type="ORF">SAMN04488514_101465</name>
</gene>
<dbReference type="Proteomes" id="UP000199440">
    <property type="component" value="Unassembled WGS sequence"/>
</dbReference>
<proteinExistence type="predicted"/>
<sequence>MFKTKEIRWFFKEANKPIKMWFESLELGSPDKREDIYLSLKNDSLSVKLRGREIEVKQRIGVRSKGCLNSNAWGSFENWIKWSFEADTNDKLLSKVIQGKYERWISISKERMAVQITKSNGNTRLFSSSQIVEEGCQLEYSKLSVQGETWYTFGLEWFGATCIELNSSLISKILCDSELNLNQSMGYPAFLSEHIHLKSSLTATHLDFRADS</sequence>